<dbReference type="CDD" id="cd08433">
    <property type="entry name" value="PBP2_Nac"/>
    <property type="match status" value="1"/>
</dbReference>
<sequence length="308" mass="33285">MELRQLRYFVKVCELRSMGRAAVELGVVTSALSQQISRLESELATRLLQRSSTGVTPTDAGLAFLQQAQLTLRHADDAVRAAQQARLSGHVSVGLAPTTATVLGVPLMRAMKERYPEVRLHMVEALSGHLTTMLHARQLDLAVLFQTDTPRRWSVTPLLAEKLFVVASPTLAERPKGTKVRLSQLADVPLILPSGSHGLRATLMAAFLRARVTPRIVAEVDGLALLMDAVHAGYGATVQPGAATARHDRDDLELTQISDAHVGRRNLLVSLSDDELSPAALAARVVVADTARALVREGRWTGASLLEN</sequence>
<evidence type="ECO:0000256" key="3">
    <source>
        <dbReference type="ARBA" id="ARBA00023125"/>
    </source>
</evidence>
<dbReference type="Proteomes" id="UP000032067">
    <property type="component" value="Unassembled WGS sequence"/>
</dbReference>
<dbReference type="PROSITE" id="PS50931">
    <property type="entry name" value="HTH_LYSR"/>
    <property type="match status" value="1"/>
</dbReference>
<keyword evidence="3" id="KW-0238">DNA-binding</keyword>
<comment type="similarity">
    <text evidence="1">Belongs to the LysR transcriptional regulatory family.</text>
</comment>
<evidence type="ECO:0000256" key="5">
    <source>
        <dbReference type="ARBA" id="ARBA00023163"/>
    </source>
</evidence>
<dbReference type="InterPro" id="IPR000847">
    <property type="entry name" value="LysR_HTH_N"/>
</dbReference>
<gene>
    <name evidence="7" type="ORF">RT97_17950</name>
</gene>
<dbReference type="RefSeq" id="WP_042580149.1">
    <property type="nucleotide sequence ID" value="NZ_JXQQ01000041.1"/>
</dbReference>
<dbReference type="EMBL" id="JXQQ01000041">
    <property type="protein sequence ID" value="KIQ30528.1"/>
    <property type="molecule type" value="Genomic_DNA"/>
</dbReference>
<dbReference type="PANTHER" id="PTHR30293:SF0">
    <property type="entry name" value="NITROGEN ASSIMILATION REGULATORY PROTEIN NAC"/>
    <property type="match status" value="1"/>
</dbReference>
<dbReference type="SUPFAM" id="SSF53850">
    <property type="entry name" value="Periplasmic binding protein-like II"/>
    <property type="match status" value="1"/>
</dbReference>
<dbReference type="GO" id="GO:0003700">
    <property type="term" value="F:DNA-binding transcription factor activity"/>
    <property type="evidence" value="ECO:0007669"/>
    <property type="project" value="InterPro"/>
</dbReference>
<dbReference type="FunFam" id="1.10.10.10:FF:000001">
    <property type="entry name" value="LysR family transcriptional regulator"/>
    <property type="match status" value="1"/>
</dbReference>
<dbReference type="InterPro" id="IPR036390">
    <property type="entry name" value="WH_DNA-bd_sf"/>
</dbReference>
<dbReference type="AlphaFoldDB" id="A0A0D0LMT8"/>
<keyword evidence="2" id="KW-0805">Transcription regulation</keyword>
<reference evidence="7 8" key="1">
    <citation type="submission" date="2014-12" db="EMBL/GenBank/DDBJ databases">
        <title>16Stimator: statistical estimation of ribosomal gene copy numbers from draft genome assemblies.</title>
        <authorList>
            <person name="Perisin M.A."/>
            <person name="Vetter M."/>
            <person name="Gilbert J.A."/>
            <person name="Bergelson J."/>
        </authorList>
    </citation>
    <scope>NUCLEOTIDE SEQUENCE [LARGE SCALE GENOMIC DNA]</scope>
    <source>
        <strain evidence="7 8">MEDvA23</strain>
    </source>
</reference>
<name>A0A0D0LMT8_VARPD</name>
<evidence type="ECO:0000313" key="7">
    <source>
        <dbReference type="EMBL" id="KIQ30528.1"/>
    </source>
</evidence>
<dbReference type="Gene3D" id="3.40.190.290">
    <property type="match status" value="1"/>
</dbReference>
<keyword evidence="5" id="KW-0804">Transcription</keyword>
<proteinExistence type="inferred from homology"/>
<evidence type="ECO:0000313" key="8">
    <source>
        <dbReference type="Proteomes" id="UP000032067"/>
    </source>
</evidence>
<dbReference type="InterPro" id="IPR036388">
    <property type="entry name" value="WH-like_DNA-bd_sf"/>
</dbReference>
<dbReference type="GO" id="GO:2000142">
    <property type="term" value="P:regulation of DNA-templated transcription initiation"/>
    <property type="evidence" value="ECO:0007669"/>
    <property type="project" value="TreeGrafter"/>
</dbReference>
<dbReference type="SUPFAM" id="SSF46785">
    <property type="entry name" value="Winged helix' DNA-binding domain"/>
    <property type="match status" value="1"/>
</dbReference>
<organism evidence="7 8">
    <name type="scientific">Variovorax paradoxus</name>
    <dbReference type="NCBI Taxonomy" id="34073"/>
    <lineage>
        <taxon>Bacteria</taxon>
        <taxon>Pseudomonadati</taxon>
        <taxon>Pseudomonadota</taxon>
        <taxon>Betaproteobacteria</taxon>
        <taxon>Burkholderiales</taxon>
        <taxon>Comamonadaceae</taxon>
        <taxon>Variovorax</taxon>
    </lineage>
</organism>
<evidence type="ECO:0000256" key="4">
    <source>
        <dbReference type="ARBA" id="ARBA00023159"/>
    </source>
</evidence>
<feature type="domain" description="HTH lysR-type" evidence="6">
    <location>
        <begin position="1"/>
        <end position="58"/>
    </location>
</feature>
<dbReference type="PANTHER" id="PTHR30293">
    <property type="entry name" value="TRANSCRIPTIONAL REGULATORY PROTEIN NAC-RELATED"/>
    <property type="match status" value="1"/>
</dbReference>
<dbReference type="OrthoDB" id="8587114at2"/>
<comment type="caution">
    <text evidence="7">The sequence shown here is derived from an EMBL/GenBank/DDBJ whole genome shotgun (WGS) entry which is preliminary data.</text>
</comment>
<evidence type="ECO:0000256" key="2">
    <source>
        <dbReference type="ARBA" id="ARBA00023015"/>
    </source>
</evidence>
<dbReference type="Pfam" id="PF00126">
    <property type="entry name" value="HTH_1"/>
    <property type="match status" value="1"/>
</dbReference>
<accession>A0A0D0LMT8</accession>
<keyword evidence="4" id="KW-0010">Activator</keyword>
<dbReference type="GO" id="GO:0003677">
    <property type="term" value="F:DNA binding"/>
    <property type="evidence" value="ECO:0007669"/>
    <property type="project" value="UniProtKB-KW"/>
</dbReference>
<dbReference type="Gene3D" id="1.10.10.10">
    <property type="entry name" value="Winged helix-like DNA-binding domain superfamily/Winged helix DNA-binding domain"/>
    <property type="match status" value="1"/>
</dbReference>
<dbReference type="Pfam" id="PF03466">
    <property type="entry name" value="LysR_substrate"/>
    <property type="match status" value="1"/>
</dbReference>
<protein>
    <submittedName>
        <fullName evidence="7">LysR family transcriptional regulator</fullName>
    </submittedName>
</protein>
<dbReference type="InterPro" id="IPR005119">
    <property type="entry name" value="LysR_subst-bd"/>
</dbReference>
<evidence type="ECO:0000259" key="6">
    <source>
        <dbReference type="PROSITE" id="PS50931"/>
    </source>
</evidence>
<evidence type="ECO:0000256" key="1">
    <source>
        <dbReference type="ARBA" id="ARBA00009437"/>
    </source>
</evidence>